<dbReference type="AlphaFoldDB" id="A1STK3"/>
<dbReference type="Pfam" id="PF00072">
    <property type="entry name" value="Response_reg"/>
    <property type="match status" value="1"/>
</dbReference>
<keyword evidence="1 2" id="KW-0597">Phosphoprotein</keyword>
<dbReference type="eggNOG" id="COG3706">
    <property type="taxonomic scope" value="Bacteria"/>
</dbReference>
<protein>
    <submittedName>
        <fullName evidence="5">Response regulator receiver modulated diguanylate cyclase</fullName>
    </submittedName>
</protein>
<evidence type="ECO:0000259" key="4">
    <source>
        <dbReference type="PROSITE" id="PS50887"/>
    </source>
</evidence>
<evidence type="ECO:0000313" key="6">
    <source>
        <dbReference type="Proteomes" id="UP000000639"/>
    </source>
</evidence>
<dbReference type="CDD" id="cd19920">
    <property type="entry name" value="REC_PA4781-like"/>
    <property type="match status" value="1"/>
</dbReference>
<accession>A1STK3</accession>
<dbReference type="SMART" id="SM00267">
    <property type="entry name" value="GGDEF"/>
    <property type="match status" value="1"/>
</dbReference>
<evidence type="ECO:0000256" key="2">
    <source>
        <dbReference type="PROSITE-ProRule" id="PRU00169"/>
    </source>
</evidence>
<dbReference type="GO" id="GO:0000160">
    <property type="term" value="P:phosphorelay signal transduction system"/>
    <property type="evidence" value="ECO:0007669"/>
    <property type="project" value="InterPro"/>
</dbReference>
<dbReference type="SUPFAM" id="SSF52172">
    <property type="entry name" value="CheY-like"/>
    <property type="match status" value="1"/>
</dbReference>
<dbReference type="InterPro" id="IPR029787">
    <property type="entry name" value="Nucleotide_cyclase"/>
</dbReference>
<organism evidence="5 6">
    <name type="scientific">Psychromonas ingrahamii (strain DSM 17664 / CCUG 51855 / 37)</name>
    <dbReference type="NCBI Taxonomy" id="357804"/>
    <lineage>
        <taxon>Bacteria</taxon>
        <taxon>Pseudomonadati</taxon>
        <taxon>Pseudomonadota</taxon>
        <taxon>Gammaproteobacteria</taxon>
        <taxon>Alteromonadales</taxon>
        <taxon>Psychromonadaceae</taxon>
        <taxon>Psychromonas</taxon>
    </lineage>
</organism>
<dbReference type="OrthoDB" id="9812260at2"/>
<dbReference type="PROSITE" id="PS50110">
    <property type="entry name" value="RESPONSE_REGULATORY"/>
    <property type="match status" value="1"/>
</dbReference>
<dbReference type="InterPro" id="IPR043128">
    <property type="entry name" value="Rev_trsase/Diguanyl_cyclase"/>
</dbReference>
<sequence length="322" mass="35838">MPEKVKQKVLIVDDIKDNIKVLIDLLKPEYKTFFATNGEKALELAQNMSPDIILLDIVMPEMDGFEVCQKLKSNPITCDIPVIFISAMSDIGDETKGLEVGAVDYITKPISPAIVKARVKNHLKLQEAMQELKRLYNTALDSNPNTGLPGNNSVAKQIKSALDTQENLCVIYSDLDNFKAFNDKYGFALGDEVIKFTCQVFQDVIGELNIKDAFIGHIGGDDFVLIVPSDLTQTVAEKIIQRFDHGVIKFYSSKDAEIKCIQSVDRQGESQIFPIMSISLAGVDLAHGIYKEYMEVNDVCATTKKIAKSMPGSSFFLNRRDK</sequence>
<dbReference type="Gene3D" id="3.30.70.270">
    <property type="match status" value="1"/>
</dbReference>
<dbReference type="SMART" id="SM00448">
    <property type="entry name" value="REC"/>
    <property type="match status" value="1"/>
</dbReference>
<dbReference type="Proteomes" id="UP000000639">
    <property type="component" value="Chromosome"/>
</dbReference>
<evidence type="ECO:0000256" key="1">
    <source>
        <dbReference type="ARBA" id="ARBA00022553"/>
    </source>
</evidence>
<dbReference type="InterPro" id="IPR011006">
    <property type="entry name" value="CheY-like_superfamily"/>
</dbReference>
<proteinExistence type="predicted"/>
<feature type="domain" description="GGDEF" evidence="4">
    <location>
        <begin position="166"/>
        <end position="321"/>
    </location>
</feature>
<dbReference type="InterPro" id="IPR001789">
    <property type="entry name" value="Sig_transdc_resp-reg_receiver"/>
</dbReference>
<dbReference type="RefSeq" id="WP_011769381.1">
    <property type="nucleotide sequence ID" value="NC_008709.1"/>
</dbReference>
<evidence type="ECO:0000259" key="3">
    <source>
        <dbReference type="PROSITE" id="PS50110"/>
    </source>
</evidence>
<dbReference type="STRING" id="357804.Ping_0978"/>
<dbReference type="InterPro" id="IPR000160">
    <property type="entry name" value="GGDEF_dom"/>
</dbReference>
<feature type="modified residue" description="4-aspartylphosphate" evidence="2">
    <location>
        <position position="56"/>
    </location>
</feature>
<dbReference type="PANTHER" id="PTHR44591">
    <property type="entry name" value="STRESS RESPONSE REGULATOR PROTEIN 1"/>
    <property type="match status" value="1"/>
</dbReference>
<dbReference type="InterPro" id="IPR050595">
    <property type="entry name" value="Bact_response_regulator"/>
</dbReference>
<name>A1STK3_PSYIN</name>
<dbReference type="SUPFAM" id="SSF55073">
    <property type="entry name" value="Nucleotide cyclase"/>
    <property type="match status" value="1"/>
</dbReference>
<dbReference type="Gene3D" id="3.40.50.2300">
    <property type="match status" value="1"/>
</dbReference>
<dbReference type="PROSITE" id="PS50887">
    <property type="entry name" value="GGDEF"/>
    <property type="match status" value="1"/>
</dbReference>
<dbReference type="HOGENOM" id="CLU_000445_11_7_6"/>
<dbReference type="Pfam" id="PF00990">
    <property type="entry name" value="GGDEF"/>
    <property type="match status" value="1"/>
</dbReference>
<evidence type="ECO:0000313" key="5">
    <source>
        <dbReference type="EMBL" id="ABM02818.1"/>
    </source>
</evidence>
<keyword evidence="6" id="KW-1185">Reference proteome</keyword>
<dbReference type="NCBIfam" id="TIGR00254">
    <property type="entry name" value="GGDEF"/>
    <property type="match status" value="1"/>
</dbReference>
<feature type="domain" description="Response regulatory" evidence="3">
    <location>
        <begin position="8"/>
        <end position="123"/>
    </location>
</feature>
<dbReference type="KEGG" id="pin:Ping_0978"/>
<dbReference type="PANTHER" id="PTHR44591:SF3">
    <property type="entry name" value="RESPONSE REGULATORY DOMAIN-CONTAINING PROTEIN"/>
    <property type="match status" value="1"/>
</dbReference>
<dbReference type="CDD" id="cd01949">
    <property type="entry name" value="GGDEF"/>
    <property type="match status" value="1"/>
</dbReference>
<dbReference type="EMBL" id="CP000510">
    <property type="protein sequence ID" value="ABM02818.1"/>
    <property type="molecule type" value="Genomic_DNA"/>
</dbReference>
<gene>
    <name evidence="5" type="ordered locus">Ping_0978</name>
</gene>
<reference evidence="5 6" key="1">
    <citation type="submission" date="2007-01" db="EMBL/GenBank/DDBJ databases">
        <title>Complete sequence of Psychromonas ingrahamii 37.</title>
        <authorList>
            <consortium name="US DOE Joint Genome Institute"/>
            <person name="Copeland A."/>
            <person name="Lucas S."/>
            <person name="Lapidus A."/>
            <person name="Barry K."/>
            <person name="Detter J.C."/>
            <person name="Glavina del Rio T."/>
            <person name="Hammon N."/>
            <person name="Israni S."/>
            <person name="Dalin E."/>
            <person name="Tice H."/>
            <person name="Pitluck S."/>
            <person name="Thompson L.S."/>
            <person name="Brettin T."/>
            <person name="Bruce D."/>
            <person name="Han C."/>
            <person name="Tapia R."/>
            <person name="Schmutz J."/>
            <person name="Larimer F."/>
            <person name="Land M."/>
            <person name="Hauser L."/>
            <person name="Kyrpides N."/>
            <person name="Ivanova N."/>
            <person name="Staley J."/>
            <person name="Richardson P."/>
        </authorList>
    </citation>
    <scope>NUCLEOTIDE SEQUENCE [LARGE SCALE GENOMIC DNA]</scope>
    <source>
        <strain evidence="5 6">37</strain>
    </source>
</reference>